<comment type="caution">
    <text evidence="5">The sequence shown here is derived from an EMBL/GenBank/DDBJ whole genome shotgun (WGS) entry which is preliminary data.</text>
</comment>
<reference evidence="5" key="1">
    <citation type="journal article" date="2020" name="bioRxiv">
        <title>Chromosome-level reference genome of the European wasp spider Argiope bruennichi: a resource for studies on range expansion and evolutionary adaptation.</title>
        <authorList>
            <person name="Sheffer M.M."/>
            <person name="Hoppe A."/>
            <person name="Krehenwinkel H."/>
            <person name="Uhl G."/>
            <person name="Kuss A.W."/>
            <person name="Jensen L."/>
            <person name="Jensen C."/>
            <person name="Gillespie R.G."/>
            <person name="Hoff K.J."/>
            <person name="Prost S."/>
        </authorList>
    </citation>
    <scope>NUCLEOTIDE SEQUENCE</scope>
</reference>
<keyword evidence="3 4" id="KW-0732">Signal</keyword>
<evidence type="ECO:0000256" key="2">
    <source>
        <dbReference type="ARBA" id="ARBA00022656"/>
    </source>
</evidence>
<protein>
    <submittedName>
        <fullName evidence="5">Uncharacterized protein</fullName>
    </submittedName>
</protein>
<dbReference type="AlphaFoldDB" id="A0A8T0E2I9"/>
<evidence type="ECO:0000256" key="3">
    <source>
        <dbReference type="ARBA" id="ARBA00022729"/>
    </source>
</evidence>
<feature type="signal peptide" evidence="4">
    <location>
        <begin position="1"/>
        <end position="18"/>
    </location>
</feature>
<evidence type="ECO:0000313" key="5">
    <source>
        <dbReference type="EMBL" id="KAF8764387.1"/>
    </source>
</evidence>
<evidence type="ECO:0000256" key="4">
    <source>
        <dbReference type="SAM" id="SignalP"/>
    </source>
</evidence>
<dbReference type="Proteomes" id="UP000807504">
    <property type="component" value="Unassembled WGS sequence"/>
</dbReference>
<keyword evidence="2" id="KW-0800">Toxin</keyword>
<dbReference type="EMBL" id="JABXBU010002231">
    <property type="protein sequence ID" value="KAF8764387.1"/>
    <property type="molecule type" value="Genomic_DNA"/>
</dbReference>
<accession>A0A8T0E2I9</accession>
<reference evidence="5" key="2">
    <citation type="submission" date="2020-06" db="EMBL/GenBank/DDBJ databases">
        <authorList>
            <person name="Sheffer M."/>
        </authorList>
    </citation>
    <scope>NUCLEOTIDE SEQUENCE</scope>
</reference>
<name>A0A8T0E2I9_ARGBR</name>
<evidence type="ECO:0000256" key="1">
    <source>
        <dbReference type="ARBA" id="ARBA00002878"/>
    </source>
</evidence>
<evidence type="ECO:0000313" key="6">
    <source>
        <dbReference type="Proteomes" id="UP000807504"/>
    </source>
</evidence>
<comment type="function">
    <text evidence="1">Has antibacterial activity.</text>
</comment>
<dbReference type="GO" id="GO:0090729">
    <property type="term" value="F:toxin activity"/>
    <property type="evidence" value="ECO:0007669"/>
    <property type="project" value="UniProtKB-KW"/>
</dbReference>
<sequence length="103" mass="11051">MKLLLVFLFLAVVGTVQAKERVCPPMPLIDCLGGMHHVGCCSSSDCHGGNVCCIGRCSTHCRPPISGGPLPPSLGVDTEFHVSPEKCSELKESVKESYTDRSY</sequence>
<keyword evidence="6" id="KW-1185">Reference proteome</keyword>
<proteinExistence type="predicted"/>
<dbReference type="InterPro" id="IPR036645">
    <property type="entry name" value="Elafin-like_sf"/>
</dbReference>
<feature type="chain" id="PRO_5035923768" evidence="4">
    <location>
        <begin position="19"/>
        <end position="103"/>
    </location>
</feature>
<organism evidence="5 6">
    <name type="scientific">Argiope bruennichi</name>
    <name type="common">Wasp spider</name>
    <name type="synonym">Aranea bruennichi</name>
    <dbReference type="NCBI Taxonomy" id="94029"/>
    <lineage>
        <taxon>Eukaryota</taxon>
        <taxon>Metazoa</taxon>
        <taxon>Ecdysozoa</taxon>
        <taxon>Arthropoda</taxon>
        <taxon>Chelicerata</taxon>
        <taxon>Arachnida</taxon>
        <taxon>Araneae</taxon>
        <taxon>Araneomorphae</taxon>
        <taxon>Entelegynae</taxon>
        <taxon>Araneoidea</taxon>
        <taxon>Araneidae</taxon>
        <taxon>Argiope</taxon>
    </lineage>
</organism>
<gene>
    <name evidence="5" type="ORF">HNY73_022463</name>
</gene>
<dbReference type="SUPFAM" id="SSF57256">
    <property type="entry name" value="Elafin-like"/>
    <property type="match status" value="1"/>
</dbReference>